<accession>A0ABV4QZT2</accession>
<proteinExistence type="predicted"/>
<evidence type="ECO:0008006" key="3">
    <source>
        <dbReference type="Google" id="ProtNLM"/>
    </source>
</evidence>
<name>A0ABV4QZT2_9ACTN</name>
<gene>
    <name evidence="1" type="ORF">SM436_20765</name>
</gene>
<reference evidence="1 2" key="1">
    <citation type="submission" date="2023-11" db="EMBL/GenBank/DDBJ databases">
        <title>Actinomadura monticuli sp. nov., isolated from volcanic ash.</title>
        <authorList>
            <person name="Lee S.D."/>
            <person name="Yang H."/>
            <person name="Kim I.S."/>
        </authorList>
    </citation>
    <scope>NUCLEOTIDE SEQUENCE [LARGE SCALE GENOMIC DNA]</scope>
    <source>
        <strain evidence="1 2">DSM 45346</strain>
    </source>
</reference>
<evidence type="ECO:0000313" key="2">
    <source>
        <dbReference type="Proteomes" id="UP001569904"/>
    </source>
</evidence>
<dbReference type="EMBL" id="JAXCEH010000014">
    <property type="protein sequence ID" value="MFA1556127.1"/>
    <property type="molecule type" value="Genomic_DNA"/>
</dbReference>
<organism evidence="1 2">
    <name type="scientific">Actinomadura chokoriensis</name>
    <dbReference type="NCBI Taxonomy" id="454156"/>
    <lineage>
        <taxon>Bacteria</taxon>
        <taxon>Bacillati</taxon>
        <taxon>Actinomycetota</taxon>
        <taxon>Actinomycetes</taxon>
        <taxon>Streptosporangiales</taxon>
        <taxon>Thermomonosporaceae</taxon>
        <taxon>Actinomadura</taxon>
    </lineage>
</organism>
<evidence type="ECO:0000313" key="1">
    <source>
        <dbReference type="EMBL" id="MFA1556127.1"/>
    </source>
</evidence>
<sequence length="100" mass="10882">MTAGKHSATGVLATRRNDRHAHLDALRAGVEARQELACEVVVRRGVAWVSVIGPSQARVEVGCDYVRSGWWFTWADGRLFAPVRDVEGVIARLVGELGDA</sequence>
<protein>
    <recommendedName>
        <fullName evidence="3">DUF3024 domain-containing protein</fullName>
    </recommendedName>
</protein>
<dbReference type="RefSeq" id="WP_371942842.1">
    <property type="nucleotide sequence ID" value="NZ_JAXCEH010000014.1"/>
</dbReference>
<dbReference type="Proteomes" id="UP001569904">
    <property type="component" value="Unassembled WGS sequence"/>
</dbReference>
<keyword evidence="2" id="KW-1185">Reference proteome</keyword>
<comment type="caution">
    <text evidence="1">The sequence shown here is derived from an EMBL/GenBank/DDBJ whole genome shotgun (WGS) entry which is preliminary data.</text>
</comment>